<evidence type="ECO:0000256" key="6">
    <source>
        <dbReference type="ARBA" id="ARBA00022741"/>
    </source>
</evidence>
<dbReference type="HAMAP" id="MF_00583_B">
    <property type="entry name" value="RibP_PPkinase_B"/>
    <property type="match status" value="1"/>
</dbReference>
<keyword evidence="13" id="KW-1185">Reference proteome</keyword>
<name>D7LHV8_ARALL</name>
<dbReference type="Pfam" id="PF13793">
    <property type="entry name" value="Pribosyltran_N"/>
    <property type="match status" value="1"/>
</dbReference>
<dbReference type="NCBIfam" id="TIGR01251">
    <property type="entry name" value="ribP_PPkin"/>
    <property type="match status" value="1"/>
</dbReference>
<comment type="similarity">
    <text evidence="1">Belongs to the ribose-phosphate pyrophosphokinase family.</text>
</comment>
<evidence type="ECO:0000259" key="11">
    <source>
        <dbReference type="Pfam" id="PF13793"/>
    </source>
</evidence>
<dbReference type="InterPro" id="IPR000836">
    <property type="entry name" value="PRTase_dom"/>
</dbReference>
<dbReference type="SUPFAM" id="SSF53271">
    <property type="entry name" value="PRTase-like"/>
    <property type="match status" value="1"/>
</dbReference>
<dbReference type="CDD" id="cd06223">
    <property type="entry name" value="PRTases_typeI"/>
    <property type="match status" value="1"/>
</dbReference>
<keyword evidence="6" id="KW-0547">Nucleotide-binding</keyword>
<dbReference type="KEGG" id="aly:9315616"/>
<dbReference type="AlphaFoldDB" id="D7LHV8"/>
<dbReference type="GO" id="GO:0000287">
    <property type="term" value="F:magnesium ion binding"/>
    <property type="evidence" value="ECO:0007669"/>
    <property type="project" value="InterPro"/>
</dbReference>
<keyword evidence="3" id="KW-0808">Transferase</keyword>
<feature type="domain" description="Ribose-phosphate pyrophosphokinase N-terminal" evidence="11">
    <location>
        <begin position="93"/>
        <end position="209"/>
    </location>
</feature>
<dbReference type="InterPro" id="IPR005946">
    <property type="entry name" value="Rib-P_diPkinase"/>
</dbReference>
<evidence type="ECO:0000313" key="13">
    <source>
        <dbReference type="Proteomes" id="UP000008694"/>
    </source>
</evidence>
<dbReference type="InterPro" id="IPR029099">
    <property type="entry name" value="Pribosyltran_N"/>
</dbReference>
<evidence type="ECO:0000256" key="4">
    <source>
        <dbReference type="ARBA" id="ARBA00022723"/>
    </source>
</evidence>
<sequence length="403" mass="43612">MASLGLSFPPAAKTPTYLASSSSTFFSNSSLSVTTSQYRSRNSVFASFKCDMPESLNVGNGNPSIPIINERTLPKFLESARMEKSVCRTSTRLKLFSGTANPALAQEIAWYMGLELGKVNIKRFADGEIYVQLQESVRGCDVYLVQPTCTPTNENLMELLIMVDACRRASAKKVTAVIPYFGYARADRKTQGRESIAAKLVANLITEAGADRVLACDLHSGQSMGYFDIPVDHVYCQPVILDYLASKSISSEDLVVVSPDVGGVARARAFAKKLSDAPLAIVDKRRSGHNVAEVMNLIGDVKGKVAVMVDDMIDTAGTIVKGAALLHQEGAREVYACCTHAVFSPPAIERLSGGLLQEVIVTNTLPVAEKNYFPQLTILSVANLLGETIWRVHDDSSVSSIFL</sequence>
<dbReference type="PANTHER" id="PTHR10210">
    <property type="entry name" value="RIBOSE-PHOSPHATE DIPHOSPHOKINASE FAMILY MEMBER"/>
    <property type="match status" value="1"/>
</dbReference>
<dbReference type="GO" id="GO:0006015">
    <property type="term" value="P:5-phosphoribose 1-diphosphate biosynthetic process"/>
    <property type="evidence" value="ECO:0007669"/>
    <property type="project" value="TreeGrafter"/>
</dbReference>
<evidence type="ECO:0000256" key="10">
    <source>
        <dbReference type="ARBA" id="ARBA00049535"/>
    </source>
</evidence>
<dbReference type="eggNOG" id="KOG1448">
    <property type="taxonomic scope" value="Eukaryota"/>
</dbReference>
<gene>
    <name evidence="12" type="ORF">ARALYDRAFT_669316</name>
</gene>
<dbReference type="Gene3D" id="3.40.50.2020">
    <property type="match status" value="2"/>
</dbReference>
<evidence type="ECO:0000256" key="1">
    <source>
        <dbReference type="ARBA" id="ARBA00006478"/>
    </source>
</evidence>
<proteinExistence type="inferred from homology"/>
<dbReference type="EC" id="2.7.6.1" evidence="2"/>
<dbReference type="GO" id="GO:0005737">
    <property type="term" value="C:cytoplasm"/>
    <property type="evidence" value="ECO:0007669"/>
    <property type="project" value="TreeGrafter"/>
</dbReference>
<dbReference type="NCBIfam" id="NF002758">
    <property type="entry name" value="PRK02812.1"/>
    <property type="match status" value="1"/>
</dbReference>
<dbReference type="Proteomes" id="UP000008694">
    <property type="component" value="Unassembled WGS sequence"/>
</dbReference>
<dbReference type="PANTHER" id="PTHR10210:SF41">
    <property type="entry name" value="RIBOSE-PHOSPHATE PYROPHOSPHOKINASE 1, CHLOROPLASTIC"/>
    <property type="match status" value="1"/>
</dbReference>
<dbReference type="PROSITE" id="PS00114">
    <property type="entry name" value="PRPP_SYNTHASE"/>
    <property type="match status" value="1"/>
</dbReference>
<evidence type="ECO:0000256" key="2">
    <source>
        <dbReference type="ARBA" id="ARBA00013247"/>
    </source>
</evidence>
<dbReference type="InterPro" id="IPR029057">
    <property type="entry name" value="PRTase-like"/>
</dbReference>
<evidence type="ECO:0000256" key="3">
    <source>
        <dbReference type="ARBA" id="ARBA00022679"/>
    </source>
</evidence>
<dbReference type="GO" id="GO:0004749">
    <property type="term" value="F:ribose phosphate diphosphokinase activity"/>
    <property type="evidence" value="ECO:0007669"/>
    <property type="project" value="UniProtKB-EC"/>
</dbReference>
<dbReference type="SMART" id="SM01400">
    <property type="entry name" value="Pribosyltran_N"/>
    <property type="match status" value="1"/>
</dbReference>
<dbReference type="Pfam" id="PF14572">
    <property type="entry name" value="Pribosyl_synth"/>
    <property type="match status" value="1"/>
</dbReference>
<accession>D7LHV8</accession>
<dbReference type="GO" id="GO:0016301">
    <property type="term" value="F:kinase activity"/>
    <property type="evidence" value="ECO:0007669"/>
    <property type="project" value="UniProtKB-KW"/>
</dbReference>
<evidence type="ECO:0000313" key="12">
    <source>
        <dbReference type="EMBL" id="EFH57653.1"/>
    </source>
</evidence>
<dbReference type="FunFam" id="3.40.50.2020:FF:000007">
    <property type="entry name" value="Ribose-phosphate pyrophosphokinase"/>
    <property type="match status" value="1"/>
</dbReference>
<dbReference type="GO" id="GO:0009156">
    <property type="term" value="P:ribonucleoside monophosphate biosynthetic process"/>
    <property type="evidence" value="ECO:0007669"/>
    <property type="project" value="InterPro"/>
</dbReference>
<dbReference type="GO" id="GO:0005524">
    <property type="term" value="F:ATP binding"/>
    <property type="evidence" value="ECO:0007669"/>
    <property type="project" value="UniProtKB-KW"/>
</dbReference>
<evidence type="ECO:0000256" key="5">
    <source>
        <dbReference type="ARBA" id="ARBA00022727"/>
    </source>
</evidence>
<keyword evidence="8" id="KW-0067">ATP-binding</keyword>
<dbReference type="OrthoDB" id="413572at2759"/>
<keyword evidence="9" id="KW-0460">Magnesium</keyword>
<dbReference type="NCBIfam" id="NF002320">
    <property type="entry name" value="PRK01259.1"/>
    <property type="match status" value="1"/>
</dbReference>
<dbReference type="GO" id="GO:0002189">
    <property type="term" value="C:ribose phosphate diphosphokinase complex"/>
    <property type="evidence" value="ECO:0007669"/>
    <property type="project" value="TreeGrafter"/>
</dbReference>
<comment type="catalytic activity">
    <reaction evidence="10">
        <text>D-ribose 5-phosphate + ATP = 5-phospho-alpha-D-ribose 1-diphosphate + AMP + H(+)</text>
        <dbReference type="Rhea" id="RHEA:15609"/>
        <dbReference type="ChEBI" id="CHEBI:15378"/>
        <dbReference type="ChEBI" id="CHEBI:30616"/>
        <dbReference type="ChEBI" id="CHEBI:58017"/>
        <dbReference type="ChEBI" id="CHEBI:78346"/>
        <dbReference type="ChEBI" id="CHEBI:456215"/>
        <dbReference type="EC" id="2.7.6.1"/>
    </reaction>
</comment>
<reference evidence="13" key="1">
    <citation type="journal article" date="2011" name="Nat. Genet.">
        <title>The Arabidopsis lyrata genome sequence and the basis of rapid genome size change.</title>
        <authorList>
            <person name="Hu T.T."/>
            <person name="Pattyn P."/>
            <person name="Bakker E.G."/>
            <person name="Cao J."/>
            <person name="Cheng J.-F."/>
            <person name="Clark R.M."/>
            <person name="Fahlgren N."/>
            <person name="Fawcett J.A."/>
            <person name="Grimwood J."/>
            <person name="Gundlach H."/>
            <person name="Haberer G."/>
            <person name="Hollister J.D."/>
            <person name="Ossowski S."/>
            <person name="Ottilar R.P."/>
            <person name="Salamov A.A."/>
            <person name="Schneeberger K."/>
            <person name="Spannagl M."/>
            <person name="Wang X."/>
            <person name="Yang L."/>
            <person name="Nasrallah M.E."/>
            <person name="Bergelson J."/>
            <person name="Carrington J.C."/>
            <person name="Gaut B.S."/>
            <person name="Schmutz J."/>
            <person name="Mayer K.F.X."/>
            <person name="Van de Peer Y."/>
            <person name="Grigoriev I.V."/>
            <person name="Nordborg M."/>
            <person name="Weigel D."/>
            <person name="Guo Y.-L."/>
        </authorList>
    </citation>
    <scope>NUCLEOTIDE SEQUENCE [LARGE SCALE GENOMIC DNA]</scope>
    <source>
        <strain evidence="13">cv. MN47</strain>
    </source>
</reference>
<protein>
    <recommendedName>
        <fullName evidence="2">ribose-phosphate diphosphokinase</fullName>
        <ecNumber evidence="2">2.7.6.1</ecNumber>
    </recommendedName>
</protein>
<evidence type="ECO:0000256" key="7">
    <source>
        <dbReference type="ARBA" id="ARBA00022777"/>
    </source>
</evidence>
<dbReference type="Gramene" id="Al_scaffold_0004_2035">
    <property type="protein sequence ID" value="Al_scaffold_0004_2035"/>
    <property type="gene ID" value="Al_scaffold_0004_2035"/>
</dbReference>
<evidence type="ECO:0000256" key="9">
    <source>
        <dbReference type="ARBA" id="ARBA00022842"/>
    </source>
</evidence>
<dbReference type="EMBL" id="GL348716">
    <property type="protein sequence ID" value="EFH57653.1"/>
    <property type="molecule type" value="Genomic_DNA"/>
</dbReference>
<dbReference type="HOGENOM" id="CLU_033546_7_0_1"/>
<dbReference type="GO" id="GO:0006164">
    <property type="term" value="P:purine nucleotide biosynthetic process"/>
    <property type="evidence" value="ECO:0007669"/>
    <property type="project" value="TreeGrafter"/>
</dbReference>
<dbReference type="InterPro" id="IPR000842">
    <property type="entry name" value="PRib_PP_synth_CS"/>
</dbReference>
<evidence type="ECO:0000256" key="8">
    <source>
        <dbReference type="ARBA" id="ARBA00022840"/>
    </source>
</evidence>
<keyword evidence="4" id="KW-0479">Metal-binding</keyword>
<organism evidence="13">
    <name type="scientific">Arabidopsis lyrata subsp. lyrata</name>
    <name type="common">Lyre-leaved rock-cress</name>
    <dbReference type="NCBI Taxonomy" id="81972"/>
    <lineage>
        <taxon>Eukaryota</taxon>
        <taxon>Viridiplantae</taxon>
        <taxon>Streptophyta</taxon>
        <taxon>Embryophyta</taxon>
        <taxon>Tracheophyta</taxon>
        <taxon>Spermatophyta</taxon>
        <taxon>Magnoliopsida</taxon>
        <taxon>eudicotyledons</taxon>
        <taxon>Gunneridae</taxon>
        <taxon>Pentapetalae</taxon>
        <taxon>rosids</taxon>
        <taxon>malvids</taxon>
        <taxon>Brassicales</taxon>
        <taxon>Brassicaceae</taxon>
        <taxon>Camelineae</taxon>
        <taxon>Arabidopsis</taxon>
    </lineage>
</organism>
<dbReference type="InterPro" id="IPR037515">
    <property type="entry name" value="Rib-P_diPkinase_bac"/>
</dbReference>
<keyword evidence="7" id="KW-0418">Kinase</keyword>
<keyword evidence="5" id="KW-0545">Nucleotide biosynthesis</keyword>
<dbReference type="STRING" id="81972.D7LHV8"/>